<dbReference type="PANTHER" id="PTHR38040">
    <property type="entry name" value="UBIQUINONE BIOSYNTHESIS ACCESSORY FACTOR UBIK"/>
    <property type="match status" value="1"/>
</dbReference>
<comment type="pathway">
    <text evidence="1">Cofactor biosynthesis; ubiquinone biosynthesis.</text>
</comment>
<comment type="caution">
    <text evidence="2">The sequence shown here is derived from an EMBL/GenBank/DDBJ whole genome shotgun (WGS) entry which is preliminary data.</text>
</comment>
<evidence type="ECO:0000256" key="1">
    <source>
        <dbReference type="HAMAP-Rule" id="MF_02216"/>
    </source>
</evidence>
<dbReference type="Pfam" id="PF04380">
    <property type="entry name" value="BMFP"/>
    <property type="match status" value="1"/>
</dbReference>
<dbReference type="RefSeq" id="WP_104230963.1">
    <property type="nucleotide sequence ID" value="NZ_PSNW01000007.1"/>
</dbReference>
<reference evidence="2 3" key="1">
    <citation type="submission" date="2018-02" db="EMBL/GenBank/DDBJ databases">
        <title>Genome sequencing of Solimonas sp. HR-BB.</title>
        <authorList>
            <person name="Lee Y."/>
            <person name="Jeon C.O."/>
        </authorList>
    </citation>
    <scope>NUCLEOTIDE SEQUENCE [LARGE SCALE GENOMIC DNA]</scope>
    <source>
        <strain evidence="2 3">HR-BB</strain>
    </source>
</reference>
<accession>A0A2S5TEP4</accession>
<comment type="subcellular location">
    <subcellularLocation>
        <location evidence="1">Cytoplasm</location>
    </subcellularLocation>
</comment>
<dbReference type="InterPro" id="IPR007475">
    <property type="entry name" value="UbiK"/>
</dbReference>
<sequence>MIDPRQLEDLASRLGAVIPPGLRGMKRELEDNFRAVLRANLEKWDLVSRERFDIQSELLARTQARLSALEKRLIELEKRNAPGA</sequence>
<dbReference type="OrthoDB" id="5297354at2"/>
<dbReference type="PANTHER" id="PTHR38040:SF1">
    <property type="entry name" value="UBIQUINONE BIOSYNTHESIS ACCESSORY FACTOR UBIK"/>
    <property type="match status" value="1"/>
</dbReference>
<organism evidence="2 3">
    <name type="scientific">Solimonas fluminis</name>
    <dbReference type="NCBI Taxonomy" id="2086571"/>
    <lineage>
        <taxon>Bacteria</taxon>
        <taxon>Pseudomonadati</taxon>
        <taxon>Pseudomonadota</taxon>
        <taxon>Gammaproteobacteria</taxon>
        <taxon>Nevskiales</taxon>
        <taxon>Nevskiaceae</taxon>
        <taxon>Solimonas</taxon>
    </lineage>
</organism>
<protein>
    <recommendedName>
        <fullName evidence="1">Ubiquinone biosynthesis accessory factor UbiK</fullName>
    </recommendedName>
</protein>
<keyword evidence="1" id="KW-0963">Cytoplasm</keyword>
<dbReference type="GO" id="GO:0005829">
    <property type="term" value="C:cytosol"/>
    <property type="evidence" value="ECO:0007669"/>
    <property type="project" value="TreeGrafter"/>
</dbReference>
<comment type="similarity">
    <text evidence="1">Belongs to the UbiK family.</text>
</comment>
<dbReference type="HAMAP" id="MF_02216">
    <property type="entry name" value="UbiK"/>
    <property type="match status" value="1"/>
</dbReference>
<proteinExistence type="inferred from homology"/>
<keyword evidence="3" id="KW-1185">Reference proteome</keyword>
<gene>
    <name evidence="1" type="primary">ubiK</name>
    <name evidence="2" type="ORF">C3942_13945</name>
</gene>
<dbReference type="UniPathway" id="UPA00232"/>
<comment type="function">
    <text evidence="1">Required for efficient ubiquinone (coenzyme Q) biosynthesis. UbiK is probably an accessory factor of Ubi enzymes and facilitates ubiquinone biosynthesis by acting as an assembly factor, a targeting factor, or both.</text>
</comment>
<keyword evidence="1" id="KW-0831">Ubiquinone biosynthesis</keyword>
<name>A0A2S5TEP4_9GAMM</name>
<evidence type="ECO:0000313" key="2">
    <source>
        <dbReference type="EMBL" id="PPE73367.1"/>
    </source>
</evidence>
<dbReference type="Proteomes" id="UP000238220">
    <property type="component" value="Unassembled WGS sequence"/>
</dbReference>
<dbReference type="EMBL" id="PSNW01000007">
    <property type="protein sequence ID" value="PPE73367.1"/>
    <property type="molecule type" value="Genomic_DNA"/>
</dbReference>
<evidence type="ECO:0000313" key="3">
    <source>
        <dbReference type="Proteomes" id="UP000238220"/>
    </source>
</evidence>
<dbReference type="AlphaFoldDB" id="A0A2S5TEP4"/>
<dbReference type="GO" id="GO:0006744">
    <property type="term" value="P:ubiquinone biosynthetic process"/>
    <property type="evidence" value="ECO:0007669"/>
    <property type="project" value="UniProtKB-UniRule"/>
</dbReference>